<reference evidence="2" key="1">
    <citation type="submission" date="2020-11" db="EMBL/GenBank/DDBJ databases">
        <authorList>
            <person name="Tran Van P."/>
        </authorList>
    </citation>
    <scope>NUCLEOTIDE SEQUENCE</scope>
</reference>
<sequence>MIGEVKSKCISDVQLKVSAQVVQQNLKSDWISYKKNDFWFVLKGNTLLWFKDETQKDRKGSIDVNGSQFKSIESDLSLVLILSKKKMIGFSLNNEFELVFTSRDVALKWREWLEEAGVKPCLGDNQSMANDDNESVYNMSSSRNSESSLSIPTVCEDMAFPEHMATQVDEVKRLINAYIVILKKTFKDRLPKLCQYELIDSTCKFIGTKLQVQIRQQFPSIDDIIGDDPNKDLRIELQNQKQQYIEGIDIMDNFTQLKSLK</sequence>
<dbReference type="SMART" id="SM00233">
    <property type="entry name" value="PH"/>
    <property type="match status" value="1"/>
</dbReference>
<dbReference type="Proteomes" id="UP000759131">
    <property type="component" value="Unassembled WGS sequence"/>
</dbReference>
<dbReference type="InterPro" id="IPR011993">
    <property type="entry name" value="PH-like_dom_sf"/>
</dbReference>
<dbReference type="OrthoDB" id="5061070at2759"/>
<evidence type="ECO:0000313" key="2">
    <source>
        <dbReference type="EMBL" id="CAD7629706.1"/>
    </source>
</evidence>
<evidence type="ECO:0000313" key="3">
    <source>
        <dbReference type="Proteomes" id="UP000759131"/>
    </source>
</evidence>
<organism evidence="2">
    <name type="scientific">Medioppia subpectinata</name>
    <dbReference type="NCBI Taxonomy" id="1979941"/>
    <lineage>
        <taxon>Eukaryota</taxon>
        <taxon>Metazoa</taxon>
        <taxon>Ecdysozoa</taxon>
        <taxon>Arthropoda</taxon>
        <taxon>Chelicerata</taxon>
        <taxon>Arachnida</taxon>
        <taxon>Acari</taxon>
        <taxon>Acariformes</taxon>
        <taxon>Sarcoptiformes</taxon>
        <taxon>Oribatida</taxon>
        <taxon>Brachypylina</taxon>
        <taxon>Oppioidea</taxon>
        <taxon>Oppiidae</taxon>
        <taxon>Medioppia</taxon>
    </lineage>
</organism>
<keyword evidence="3" id="KW-1185">Reference proteome</keyword>
<proteinExistence type="predicted"/>
<dbReference type="EMBL" id="CAJPIZ010007227">
    <property type="protein sequence ID" value="CAG2110136.1"/>
    <property type="molecule type" value="Genomic_DNA"/>
</dbReference>
<dbReference type="GO" id="GO:0005525">
    <property type="term" value="F:GTP binding"/>
    <property type="evidence" value="ECO:0007669"/>
    <property type="project" value="InterPro"/>
</dbReference>
<dbReference type="AlphaFoldDB" id="A0A7R9KUV4"/>
<accession>A0A7R9KUV4</accession>
<dbReference type="EMBL" id="OC861802">
    <property type="protein sequence ID" value="CAD7629706.1"/>
    <property type="molecule type" value="Genomic_DNA"/>
</dbReference>
<gene>
    <name evidence="2" type="ORF">OSB1V03_LOCUS10121</name>
</gene>
<dbReference type="GO" id="GO:0003924">
    <property type="term" value="F:GTPase activity"/>
    <property type="evidence" value="ECO:0007669"/>
    <property type="project" value="InterPro"/>
</dbReference>
<feature type="domain" description="PH" evidence="1">
    <location>
        <begin position="25"/>
        <end position="120"/>
    </location>
</feature>
<dbReference type="InterPro" id="IPR003130">
    <property type="entry name" value="GED"/>
</dbReference>
<protein>
    <recommendedName>
        <fullName evidence="1">PH domain-containing protein</fullName>
    </recommendedName>
</protein>
<dbReference type="Pfam" id="PF02212">
    <property type="entry name" value="GED"/>
    <property type="match status" value="1"/>
</dbReference>
<dbReference type="InterPro" id="IPR001849">
    <property type="entry name" value="PH_domain"/>
</dbReference>
<name>A0A7R9KUV4_9ACAR</name>
<dbReference type="SUPFAM" id="SSF50729">
    <property type="entry name" value="PH domain-like"/>
    <property type="match status" value="1"/>
</dbReference>
<dbReference type="Pfam" id="PF00169">
    <property type="entry name" value="PH"/>
    <property type="match status" value="1"/>
</dbReference>
<dbReference type="Gene3D" id="2.30.29.30">
    <property type="entry name" value="Pleckstrin-homology domain (PH domain)/Phosphotyrosine-binding domain (PTB)"/>
    <property type="match status" value="1"/>
</dbReference>
<evidence type="ECO:0000259" key="1">
    <source>
        <dbReference type="SMART" id="SM00233"/>
    </source>
</evidence>